<dbReference type="Proteomes" id="UP000243488">
    <property type="component" value="Chromosome"/>
</dbReference>
<dbReference type="KEGG" id="ppha:BVH74_05735"/>
<dbReference type="RefSeq" id="WP_080049135.1">
    <property type="nucleotide sequence ID" value="NZ_CP020100.1"/>
</dbReference>
<dbReference type="AlphaFoldDB" id="A0A1V0B2W4"/>
<name>A0A1V0B2W4_9GAMM</name>
<protein>
    <submittedName>
        <fullName evidence="1">Uncharacterized protein</fullName>
    </submittedName>
</protein>
<gene>
    <name evidence="1" type="ORF">BVH74_05735</name>
</gene>
<keyword evidence="2" id="KW-1185">Reference proteome</keyword>
<proteinExistence type="predicted"/>
<evidence type="ECO:0000313" key="1">
    <source>
        <dbReference type="EMBL" id="AQZ94282.1"/>
    </source>
</evidence>
<evidence type="ECO:0000313" key="2">
    <source>
        <dbReference type="Proteomes" id="UP000243488"/>
    </source>
</evidence>
<reference evidence="1 2" key="1">
    <citation type="submission" date="2017-03" db="EMBL/GenBank/DDBJ databases">
        <title>Complete genome sequence of the novel DNRA strain Pseudomonas sp. S-6-2 isolated from Chinese polluted river sediment. Journal of Biotechnology.</title>
        <authorList>
            <person name="Li J."/>
            <person name="Xiang F."/>
            <person name="Wang L."/>
            <person name="Xi L."/>
            <person name="Liu J."/>
        </authorList>
    </citation>
    <scope>NUCLEOTIDE SEQUENCE [LARGE SCALE GENOMIC DNA]</scope>
    <source>
        <strain evidence="1 2">S-6-2</strain>
    </source>
</reference>
<sequence>MSKPEKKGSADTRYEPNVSISALDKKARFNADDFYRHLTSEFEVTEKGYQPLKELMAAYGIDSTDILGSDYPEDPDSPPRNDLMLFEKAKLAVLARRMSVRSKKWRPYALFAKPSMSAVLGSKAPSSKYHKQERDKMLLYYLTELKSGIPAPAQGSAQPLLENNDGFELAGGRFEQRSMGMTYVVANFLAARQREVVVKNNWENGWRDSENKLASWPPHVPPEYGASEAVDITRKAFVAMLEAVPPEASKDMARVRLIKDHFLDAESSHWREACELDKSLLADIPPEISRLDLRVTRDHIKEGVASALGVEVHDLPGNLVRQAECLVRLYGHKHCPNMTNPERLRYFRELQAPHQTAMAAVLLFSLKRTSRQIVLSLPGETHSKVYVHKAFLMALAAAGVDLNESLETNDQQLTSVVDNMDTKVLTYLTSLFSIVTMADDGHRNHLKMEYLASHLKVKIERRALLAELPQLLKPYSCRLAYQLMGDFMSCLYEHTKNPMS</sequence>
<organism evidence="1 2">
    <name type="scientific">Halopseudomonas phragmitis</name>
    <dbReference type="NCBI Taxonomy" id="1931241"/>
    <lineage>
        <taxon>Bacteria</taxon>
        <taxon>Pseudomonadati</taxon>
        <taxon>Pseudomonadota</taxon>
        <taxon>Gammaproteobacteria</taxon>
        <taxon>Pseudomonadales</taxon>
        <taxon>Pseudomonadaceae</taxon>
        <taxon>Halopseudomonas</taxon>
    </lineage>
</organism>
<dbReference type="EMBL" id="CP020100">
    <property type="protein sequence ID" value="AQZ94282.1"/>
    <property type="molecule type" value="Genomic_DNA"/>
</dbReference>
<accession>A0A1V0B2W4</accession>